<accession>A0A5B7CS27</accession>
<sequence length="138" mass="15756">MYILQLAIVYFRGRRTSPTQYSKHIKKQSMIRKRNTDTEKALEIVDVSDVYYMAIDLQHCFIIVEASQLIVRGKIAPRRSRRLAGTPTLSVDLSAPIWVTIPTFLVGFMSRNHLSEHVSPDNSQNCSTTLVFLDSLMP</sequence>
<name>A0A5B7CS27_PORTR</name>
<comment type="caution">
    <text evidence="1">The sequence shown here is derived from an EMBL/GenBank/DDBJ whole genome shotgun (WGS) entry which is preliminary data.</text>
</comment>
<gene>
    <name evidence="1" type="ORF">E2C01_004702</name>
</gene>
<reference evidence="1 2" key="1">
    <citation type="submission" date="2019-05" db="EMBL/GenBank/DDBJ databases">
        <title>Another draft genome of Portunus trituberculatus and its Hox gene families provides insights of decapod evolution.</title>
        <authorList>
            <person name="Jeong J.-H."/>
            <person name="Song I."/>
            <person name="Kim S."/>
            <person name="Choi T."/>
            <person name="Kim D."/>
            <person name="Ryu S."/>
            <person name="Kim W."/>
        </authorList>
    </citation>
    <scope>NUCLEOTIDE SEQUENCE [LARGE SCALE GENOMIC DNA]</scope>
    <source>
        <tissue evidence="1">Muscle</tissue>
    </source>
</reference>
<evidence type="ECO:0000313" key="1">
    <source>
        <dbReference type="EMBL" id="MPC12025.1"/>
    </source>
</evidence>
<organism evidence="1 2">
    <name type="scientific">Portunus trituberculatus</name>
    <name type="common">Swimming crab</name>
    <name type="synonym">Neptunus trituberculatus</name>
    <dbReference type="NCBI Taxonomy" id="210409"/>
    <lineage>
        <taxon>Eukaryota</taxon>
        <taxon>Metazoa</taxon>
        <taxon>Ecdysozoa</taxon>
        <taxon>Arthropoda</taxon>
        <taxon>Crustacea</taxon>
        <taxon>Multicrustacea</taxon>
        <taxon>Malacostraca</taxon>
        <taxon>Eumalacostraca</taxon>
        <taxon>Eucarida</taxon>
        <taxon>Decapoda</taxon>
        <taxon>Pleocyemata</taxon>
        <taxon>Brachyura</taxon>
        <taxon>Eubrachyura</taxon>
        <taxon>Portunoidea</taxon>
        <taxon>Portunidae</taxon>
        <taxon>Portuninae</taxon>
        <taxon>Portunus</taxon>
    </lineage>
</organism>
<protein>
    <submittedName>
        <fullName evidence="1">Uncharacterized protein</fullName>
    </submittedName>
</protein>
<evidence type="ECO:0000313" key="2">
    <source>
        <dbReference type="Proteomes" id="UP000324222"/>
    </source>
</evidence>
<dbReference type="Proteomes" id="UP000324222">
    <property type="component" value="Unassembled WGS sequence"/>
</dbReference>
<dbReference type="EMBL" id="VSRR010000194">
    <property type="protein sequence ID" value="MPC12025.1"/>
    <property type="molecule type" value="Genomic_DNA"/>
</dbReference>
<proteinExistence type="predicted"/>
<dbReference type="AlphaFoldDB" id="A0A5B7CS27"/>
<keyword evidence="2" id="KW-1185">Reference proteome</keyword>